<evidence type="ECO:0000313" key="2">
    <source>
        <dbReference type="Proteomes" id="UP000013911"/>
    </source>
</evidence>
<comment type="caution">
    <text evidence="1">The sequence shown here is derived from an EMBL/GenBank/DDBJ whole genome shotgun (WGS) entry which is preliminary data.</text>
</comment>
<dbReference type="HOGENOM" id="CLU_2735215_0_0_9"/>
<organism evidence="1 2">
    <name type="scientific">Lysinibacillus sphaericus OT4b.31</name>
    <dbReference type="NCBI Taxonomy" id="1285586"/>
    <lineage>
        <taxon>Bacteria</taxon>
        <taxon>Bacillati</taxon>
        <taxon>Bacillota</taxon>
        <taxon>Bacilli</taxon>
        <taxon>Bacillales</taxon>
        <taxon>Bacillaceae</taxon>
        <taxon>Lysinibacillus</taxon>
    </lineage>
</organism>
<evidence type="ECO:0000313" key="1">
    <source>
        <dbReference type="EMBL" id="EON71874.1"/>
    </source>
</evidence>
<protein>
    <submittedName>
        <fullName evidence="1">Uncharacterized protein</fullName>
    </submittedName>
</protein>
<dbReference type="Proteomes" id="UP000013911">
    <property type="component" value="Unassembled WGS sequence"/>
</dbReference>
<dbReference type="PATRIC" id="fig|1285586.5.peg.2667"/>
<name>R7ZCX3_LYSSH</name>
<accession>R7ZCX3</accession>
<sequence length="71" mass="7820">MILNYSNANLDFGNAKFIDINDDKNKYTSITIPVIGDKYSLLSNVTLVFDSNTIVVKVVDNYGAKASKTIT</sequence>
<reference evidence="1 2" key="1">
    <citation type="submission" date="2013-04" db="EMBL/GenBank/DDBJ databases">
        <title>Draft genome of the heavy metal tolerant bacterium Lysinibacillus sphaericus strain OT4b.31.</title>
        <authorList>
            <person name="Pena-Montenegro T.D."/>
            <person name="Dussan J."/>
        </authorList>
    </citation>
    <scope>NUCLEOTIDE SEQUENCE [LARGE SCALE GENOMIC DNA]</scope>
    <source>
        <strain evidence="1 2">OT4b.31</strain>
    </source>
</reference>
<dbReference type="AlphaFoldDB" id="R7ZCX3"/>
<dbReference type="EMBL" id="AQPX01000020">
    <property type="protein sequence ID" value="EON71874.1"/>
    <property type="molecule type" value="Genomic_DNA"/>
</dbReference>
<gene>
    <name evidence="1" type="ORF">H131_13058</name>
</gene>
<proteinExistence type="predicted"/>